<dbReference type="EMBL" id="QJNS01000090">
    <property type="protein sequence ID" value="RYO88255.1"/>
    <property type="molecule type" value="Genomic_DNA"/>
</dbReference>
<keyword evidence="3" id="KW-1185">Reference proteome</keyword>
<feature type="compositionally biased region" description="Low complexity" evidence="1">
    <location>
        <begin position="1"/>
        <end position="14"/>
    </location>
</feature>
<dbReference type="Proteomes" id="UP000294003">
    <property type="component" value="Unassembled WGS sequence"/>
</dbReference>
<name>A0ABY0H9J0_9PEZI</name>
<feature type="region of interest" description="Disordered" evidence="1">
    <location>
        <begin position="1"/>
        <end position="30"/>
    </location>
</feature>
<organism evidence="2 3">
    <name type="scientific">Monosporascus cannonballus</name>
    <dbReference type="NCBI Taxonomy" id="155416"/>
    <lineage>
        <taxon>Eukaryota</taxon>
        <taxon>Fungi</taxon>
        <taxon>Dikarya</taxon>
        <taxon>Ascomycota</taxon>
        <taxon>Pezizomycotina</taxon>
        <taxon>Sordariomycetes</taxon>
        <taxon>Xylariomycetidae</taxon>
        <taxon>Xylariales</taxon>
        <taxon>Xylariales incertae sedis</taxon>
        <taxon>Monosporascus</taxon>
    </lineage>
</organism>
<gene>
    <name evidence="2" type="ORF">DL762_003860</name>
</gene>
<evidence type="ECO:0000256" key="1">
    <source>
        <dbReference type="SAM" id="MobiDB-lite"/>
    </source>
</evidence>
<evidence type="ECO:0000313" key="2">
    <source>
        <dbReference type="EMBL" id="RYO88255.1"/>
    </source>
</evidence>
<accession>A0ABY0H9J0</accession>
<sequence length="103" mass="11394">MSRIRSSSHSSSASMKQTTCDRAEGLDGEPKEILERLDTSLHLAISRPHSQTELVEYGIEPGYAFQELQQEGSIHSGGGFLQLAATRVEKNEMITQSFIDLRA</sequence>
<evidence type="ECO:0000313" key="3">
    <source>
        <dbReference type="Proteomes" id="UP000294003"/>
    </source>
</evidence>
<protein>
    <submittedName>
        <fullName evidence="2">Uncharacterized protein</fullName>
    </submittedName>
</protein>
<comment type="caution">
    <text evidence="2">The sequence shown here is derived from an EMBL/GenBank/DDBJ whole genome shotgun (WGS) entry which is preliminary data.</text>
</comment>
<feature type="compositionally biased region" description="Basic and acidic residues" evidence="1">
    <location>
        <begin position="19"/>
        <end position="30"/>
    </location>
</feature>
<proteinExistence type="predicted"/>
<reference evidence="2 3" key="1">
    <citation type="submission" date="2018-06" db="EMBL/GenBank/DDBJ databases">
        <title>Complete Genomes of Monosporascus.</title>
        <authorList>
            <person name="Robinson A.J."/>
            <person name="Natvig D.O."/>
        </authorList>
    </citation>
    <scope>NUCLEOTIDE SEQUENCE [LARGE SCALE GENOMIC DNA]</scope>
    <source>
        <strain evidence="2 3">CBS 609.92</strain>
    </source>
</reference>